<evidence type="ECO:0000313" key="2">
    <source>
        <dbReference type="EMBL" id="KAL3762312.1"/>
    </source>
</evidence>
<gene>
    <name evidence="2" type="ORF">ACHAW5_006312</name>
</gene>
<name>A0ABD3MFF1_9STRA</name>
<feature type="region of interest" description="Disordered" evidence="1">
    <location>
        <begin position="295"/>
        <end position="388"/>
    </location>
</feature>
<feature type="compositionally biased region" description="Acidic residues" evidence="1">
    <location>
        <begin position="344"/>
        <end position="356"/>
    </location>
</feature>
<comment type="caution">
    <text evidence="2">The sequence shown here is derived from an EMBL/GenBank/DDBJ whole genome shotgun (WGS) entry which is preliminary data.</text>
</comment>
<dbReference type="Proteomes" id="UP001530315">
    <property type="component" value="Unassembled WGS sequence"/>
</dbReference>
<proteinExistence type="predicted"/>
<reference evidence="2 3" key="1">
    <citation type="submission" date="2024-10" db="EMBL/GenBank/DDBJ databases">
        <title>Updated reference genomes for cyclostephanoid diatoms.</title>
        <authorList>
            <person name="Roberts W.R."/>
            <person name="Alverson A.J."/>
        </authorList>
    </citation>
    <scope>NUCLEOTIDE SEQUENCE [LARGE SCALE GENOMIC DNA]</scope>
    <source>
        <strain evidence="2 3">AJA276-08</strain>
    </source>
</reference>
<accession>A0ABD3MFF1</accession>
<protein>
    <submittedName>
        <fullName evidence="2">Uncharacterized protein</fullName>
    </submittedName>
</protein>
<organism evidence="2 3">
    <name type="scientific">Stephanodiscus triporus</name>
    <dbReference type="NCBI Taxonomy" id="2934178"/>
    <lineage>
        <taxon>Eukaryota</taxon>
        <taxon>Sar</taxon>
        <taxon>Stramenopiles</taxon>
        <taxon>Ochrophyta</taxon>
        <taxon>Bacillariophyta</taxon>
        <taxon>Coscinodiscophyceae</taxon>
        <taxon>Thalassiosirophycidae</taxon>
        <taxon>Stephanodiscales</taxon>
        <taxon>Stephanodiscaceae</taxon>
        <taxon>Stephanodiscus</taxon>
    </lineage>
</organism>
<dbReference type="AlphaFoldDB" id="A0ABD3MFF1"/>
<evidence type="ECO:0000313" key="3">
    <source>
        <dbReference type="Proteomes" id="UP001530315"/>
    </source>
</evidence>
<feature type="region of interest" description="Disordered" evidence="1">
    <location>
        <begin position="1"/>
        <end position="111"/>
    </location>
</feature>
<feature type="compositionally biased region" description="Acidic residues" evidence="1">
    <location>
        <begin position="29"/>
        <end position="47"/>
    </location>
</feature>
<feature type="compositionally biased region" description="Gly residues" evidence="1">
    <location>
        <begin position="357"/>
        <end position="376"/>
    </location>
</feature>
<evidence type="ECO:0000256" key="1">
    <source>
        <dbReference type="SAM" id="MobiDB-lite"/>
    </source>
</evidence>
<dbReference type="EMBL" id="JALLAZ020001831">
    <property type="protein sequence ID" value="KAL3762312.1"/>
    <property type="molecule type" value="Genomic_DNA"/>
</dbReference>
<feature type="compositionally biased region" description="Low complexity" evidence="1">
    <location>
        <begin position="70"/>
        <end position="90"/>
    </location>
</feature>
<feature type="compositionally biased region" description="Basic and acidic residues" evidence="1">
    <location>
        <begin position="1"/>
        <end position="24"/>
    </location>
</feature>
<sequence>MARGSEGKSARKQARKEARAREAEPNVVVDDDGSSDDEDDDDYEDDDRVGATTPEGAVESSSNDDDNGAKAKSSSSKSARARKAAAATRQRAARGGGGGGPPDTCCGPRGGGGGGGGGGIKTLPLVMLIMLTGTTLLPAILYAGDYFSAYLSKSHFMGNVGHRLGIGPNPKKRVISFYEKHDPDKLHEVPSILAKYYGDYPKLVKRLERKYADYGYFLNWEQDEAAMTLAFEKIFETRDTIQRQFDRHAPALVKTGARNVRHNLGYLYRRGNRLWRKRVWPMLEPYLGVPDARAARRQKLKDKKDAEMRKKQATGQRRKSADFRDEDDDNDEMGGMRGGGGAGGDDEREAGQDADEGGGGGDEGGGGKPGRIPMGGGRRDHRSCPRASDDFRIELIEMDAHIV</sequence>
<keyword evidence="3" id="KW-1185">Reference proteome</keyword>